<dbReference type="EMBL" id="JACHXA010000008">
    <property type="protein sequence ID" value="MBB3066350.1"/>
    <property type="molecule type" value="Genomic_DNA"/>
</dbReference>
<dbReference type="Pfam" id="PF11136">
    <property type="entry name" value="DUF2889"/>
    <property type="match status" value="1"/>
</dbReference>
<evidence type="ECO:0000313" key="2">
    <source>
        <dbReference type="EMBL" id="MBB3066350.1"/>
    </source>
</evidence>
<name>A0A839SXE4_9PROT</name>
<sequence length="203" mass="22266">MPLPPAKVAREQKHTRQYRFQGYEREDGLFDIEGHMTDSKTYGFPNAFRGRIEAGEPIHDMWIRLTLDIDMVVRDIEAVTDSGPYGICPQITPNFKKAIGLQIGAGWRMAVKKQLGGTEGCTHLVEMLGAMATAAYQTMWPALARKSAERRAAGAPPSRPALLGTCHAYAPTSPVVRDTWPEFYEGPEPGSDSSSGEDSPKAS</sequence>
<dbReference type="RefSeq" id="WP_183417172.1">
    <property type="nucleotide sequence ID" value="NZ_JACHXA010000008.1"/>
</dbReference>
<comment type="caution">
    <text evidence="2">The sequence shown here is derived from an EMBL/GenBank/DDBJ whole genome shotgun (WGS) entry which is preliminary data.</text>
</comment>
<protein>
    <recommendedName>
        <fullName evidence="4">DUF2889 domain-containing protein</fullName>
    </recommendedName>
</protein>
<gene>
    <name evidence="2" type="ORF">FHR98_002656</name>
</gene>
<dbReference type="InterPro" id="IPR021312">
    <property type="entry name" value="DUF2889"/>
</dbReference>
<organism evidence="2 3">
    <name type="scientific">Limibacillus halophilus</name>
    <dbReference type="NCBI Taxonomy" id="1579333"/>
    <lineage>
        <taxon>Bacteria</taxon>
        <taxon>Pseudomonadati</taxon>
        <taxon>Pseudomonadota</taxon>
        <taxon>Alphaproteobacteria</taxon>
        <taxon>Rhodospirillales</taxon>
        <taxon>Rhodovibrionaceae</taxon>
        <taxon>Limibacillus</taxon>
    </lineage>
</organism>
<accession>A0A839SXE4</accession>
<proteinExistence type="predicted"/>
<feature type="compositionally biased region" description="Low complexity" evidence="1">
    <location>
        <begin position="186"/>
        <end position="197"/>
    </location>
</feature>
<reference evidence="2 3" key="1">
    <citation type="submission" date="2020-08" db="EMBL/GenBank/DDBJ databases">
        <title>Genomic Encyclopedia of Type Strains, Phase III (KMG-III): the genomes of soil and plant-associated and newly described type strains.</title>
        <authorList>
            <person name="Whitman W."/>
        </authorList>
    </citation>
    <scope>NUCLEOTIDE SEQUENCE [LARGE SCALE GENOMIC DNA]</scope>
    <source>
        <strain evidence="2 3">CECT 8803</strain>
    </source>
</reference>
<feature type="region of interest" description="Disordered" evidence="1">
    <location>
        <begin position="178"/>
        <end position="203"/>
    </location>
</feature>
<dbReference type="AlphaFoldDB" id="A0A839SXE4"/>
<evidence type="ECO:0008006" key="4">
    <source>
        <dbReference type="Google" id="ProtNLM"/>
    </source>
</evidence>
<dbReference type="Proteomes" id="UP000581135">
    <property type="component" value="Unassembled WGS sequence"/>
</dbReference>
<evidence type="ECO:0000313" key="3">
    <source>
        <dbReference type="Proteomes" id="UP000581135"/>
    </source>
</evidence>
<keyword evidence="3" id="KW-1185">Reference proteome</keyword>
<evidence type="ECO:0000256" key="1">
    <source>
        <dbReference type="SAM" id="MobiDB-lite"/>
    </source>
</evidence>